<dbReference type="AlphaFoldDB" id="A0A316KZ39"/>
<sequence>MMFKITENLKHGKMNSCFPMYPLNQFEFLEVVLCIEFITISANVFKNLESMLSRNYFNLFEFRYQQMFNHQSILPSRPQS</sequence>
<name>A0A316KZ39_9FLAO</name>
<gene>
    <name evidence="1" type="ORF">DKG77_01190</name>
</gene>
<evidence type="ECO:0000313" key="1">
    <source>
        <dbReference type="EMBL" id="PWL39482.1"/>
    </source>
</evidence>
<protein>
    <submittedName>
        <fullName evidence="1">Uncharacterized protein</fullName>
    </submittedName>
</protein>
<dbReference type="EMBL" id="QGEG01000001">
    <property type="protein sequence ID" value="PWL39482.1"/>
    <property type="molecule type" value="Genomic_DNA"/>
</dbReference>
<evidence type="ECO:0000313" key="2">
    <source>
        <dbReference type="Proteomes" id="UP000245762"/>
    </source>
</evidence>
<dbReference type="Proteomes" id="UP000245762">
    <property type="component" value="Unassembled WGS sequence"/>
</dbReference>
<reference evidence="1 2" key="1">
    <citation type="submission" date="2018-05" db="EMBL/GenBank/DDBJ databases">
        <title>Complete genome sequence of Flagellimonas aquimarina ECD12 isolated from seaweed Ecklonia cava.</title>
        <authorList>
            <person name="Choi S."/>
            <person name="Seong C."/>
        </authorList>
    </citation>
    <scope>NUCLEOTIDE SEQUENCE [LARGE SCALE GENOMIC DNA]</scope>
    <source>
        <strain evidence="1 2">ECD12</strain>
    </source>
</reference>
<organism evidence="1 2">
    <name type="scientific">Flagellimonas aquimarina</name>
    <dbReference type="NCBI Taxonomy" id="2201895"/>
    <lineage>
        <taxon>Bacteria</taxon>
        <taxon>Pseudomonadati</taxon>
        <taxon>Bacteroidota</taxon>
        <taxon>Flavobacteriia</taxon>
        <taxon>Flavobacteriales</taxon>
        <taxon>Flavobacteriaceae</taxon>
        <taxon>Flagellimonas</taxon>
    </lineage>
</organism>
<keyword evidence="2" id="KW-1185">Reference proteome</keyword>
<accession>A0A316KZ39</accession>
<comment type="caution">
    <text evidence="1">The sequence shown here is derived from an EMBL/GenBank/DDBJ whole genome shotgun (WGS) entry which is preliminary data.</text>
</comment>
<proteinExistence type="predicted"/>